<feature type="compositionally biased region" description="Polar residues" evidence="1">
    <location>
        <begin position="13"/>
        <end position="27"/>
    </location>
</feature>
<dbReference type="Proteomes" id="UP000324800">
    <property type="component" value="Unassembled WGS sequence"/>
</dbReference>
<dbReference type="AlphaFoldDB" id="A0A5J4T9V9"/>
<evidence type="ECO:0000313" key="3">
    <source>
        <dbReference type="Proteomes" id="UP000324800"/>
    </source>
</evidence>
<sequence>MGPVNRKQGKYSRMSNSITQNEVQSQKDPPHIDIPKQISDPHEPTQEIFHCSSKTQLSDLPKNLKQIMEDDADNYT</sequence>
<gene>
    <name evidence="2" type="ORF">EZS28_049761</name>
</gene>
<feature type="region of interest" description="Disordered" evidence="1">
    <location>
        <begin position="1"/>
        <end position="44"/>
    </location>
</feature>
<dbReference type="EMBL" id="SNRW01035832">
    <property type="protein sequence ID" value="KAA6354712.1"/>
    <property type="molecule type" value="Genomic_DNA"/>
</dbReference>
<reference evidence="2 3" key="1">
    <citation type="submission" date="2019-03" db="EMBL/GenBank/DDBJ databases">
        <title>Single cell metagenomics reveals metabolic interactions within the superorganism composed of flagellate Streblomastix strix and complex community of Bacteroidetes bacteria on its surface.</title>
        <authorList>
            <person name="Treitli S.C."/>
            <person name="Kolisko M."/>
            <person name="Husnik F."/>
            <person name="Keeling P."/>
            <person name="Hampl V."/>
        </authorList>
    </citation>
    <scope>NUCLEOTIDE SEQUENCE [LARGE SCALE GENOMIC DNA]</scope>
    <source>
        <strain evidence="2">ST1C</strain>
    </source>
</reference>
<accession>A0A5J4T9V9</accession>
<name>A0A5J4T9V9_9EUKA</name>
<feature type="non-terminal residue" evidence="2">
    <location>
        <position position="76"/>
    </location>
</feature>
<organism evidence="2 3">
    <name type="scientific">Streblomastix strix</name>
    <dbReference type="NCBI Taxonomy" id="222440"/>
    <lineage>
        <taxon>Eukaryota</taxon>
        <taxon>Metamonada</taxon>
        <taxon>Preaxostyla</taxon>
        <taxon>Oxymonadida</taxon>
        <taxon>Streblomastigidae</taxon>
        <taxon>Streblomastix</taxon>
    </lineage>
</organism>
<protein>
    <submittedName>
        <fullName evidence="2">Uncharacterized protein</fullName>
    </submittedName>
</protein>
<comment type="caution">
    <text evidence="2">The sequence shown here is derived from an EMBL/GenBank/DDBJ whole genome shotgun (WGS) entry which is preliminary data.</text>
</comment>
<proteinExistence type="predicted"/>
<evidence type="ECO:0000313" key="2">
    <source>
        <dbReference type="EMBL" id="KAA6354712.1"/>
    </source>
</evidence>
<feature type="compositionally biased region" description="Basic and acidic residues" evidence="1">
    <location>
        <begin position="28"/>
        <end position="44"/>
    </location>
</feature>
<evidence type="ECO:0000256" key="1">
    <source>
        <dbReference type="SAM" id="MobiDB-lite"/>
    </source>
</evidence>